<feature type="region of interest" description="Disordered" evidence="1">
    <location>
        <begin position="1"/>
        <end position="38"/>
    </location>
</feature>
<feature type="non-terminal residue" evidence="2">
    <location>
        <position position="140"/>
    </location>
</feature>
<organism evidence="2 3">
    <name type="scientific">Corynebacterium nasicanis</name>
    <dbReference type="NCBI Taxonomy" id="1448267"/>
    <lineage>
        <taxon>Bacteria</taxon>
        <taxon>Bacillati</taxon>
        <taxon>Actinomycetota</taxon>
        <taxon>Actinomycetes</taxon>
        <taxon>Mycobacteriales</taxon>
        <taxon>Corynebacteriaceae</taxon>
        <taxon>Corynebacterium</taxon>
    </lineage>
</organism>
<gene>
    <name evidence="2" type="ORF">ACFPUZ_04540</name>
</gene>
<comment type="caution">
    <text evidence="2">The sequence shown here is derived from an EMBL/GenBank/DDBJ whole genome shotgun (WGS) entry which is preliminary data.</text>
</comment>
<sequence length="140" mass="15620">MDQRLIPWDARARTRDEPGPPDDAEERSQHPDVGQLEDDLPADLVALLADGLRHAELVGAFHDRQAEGVDDAPHGNNHAACEQRVDEGEQPVDLRCRLQDAVLLRAVEDTSERLLRIADKPPFLATMPRGKHITETLTVR</sequence>
<protein>
    <submittedName>
        <fullName evidence="2">Uncharacterized protein</fullName>
    </submittedName>
</protein>
<evidence type="ECO:0000313" key="3">
    <source>
        <dbReference type="Proteomes" id="UP001596244"/>
    </source>
</evidence>
<proteinExistence type="predicted"/>
<evidence type="ECO:0000256" key="1">
    <source>
        <dbReference type="SAM" id="MobiDB-lite"/>
    </source>
</evidence>
<keyword evidence="3" id="KW-1185">Reference proteome</keyword>
<dbReference type="EMBL" id="JBHSQE010000003">
    <property type="protein sequence ID" value="MFC6146071.1"/>
    <property type="molecule type" value="Genomic_DNA"/>
</dbReference>
<dbReference type="Proteomes" id="UP001596244">
    <property type="component" value="Unassembled WGS sequence"/>
</dbReference>
<reference evidence="3" key="1">
    <citation type="journal article" date="2019" name="Int. J. Syst. Evol. Microbiol.">
        <title>The Global Catalogue of Microorganisms (GCM) 10K type strain sequencing project: providing services to taxonomists for standard genome sequencing and annotation.</title>
        <authorList>
            <consortium name="The Broad Institute Genomics Platform"/>
            <consortium name="The Broad Institute Genome Sequencing Center for Infectious Disease"/>
            <person name="Wu L."/>
            <person name="Ma J."/>
        </authorList>
    </citation>
    <scope>NUCLEOTIDE SEQUENCE [LARGE SCALE GENOMIC DNA]</scope>
    <source>
        <strain evidence="3">CCUG 51943</strain>
    </source>
</reference>
<accession>A0ABW1QBX4</accession>
<name>A0ABW1QBX4_9CORY</name>
<evidence type="ECO:0000313" key="2">
    <source>
        <dbReference type="EMBL" id="MFC6146071.1"/>
    </source>
</evidence>